<reference evidence="2" key="1">
    <citation type="journal article" date="2020" name="Stud. Mycol.">
        <title>101 Dothideomycetes genomes: a test case for predicting lifestyles and emergence of pathogens.</title>
        <authorList>
            <person name="Haridas S."/>
            <person name="Albert R."/>
            <person name="Binder M."/>
            <person name="Bloem J."/>
            <person name="Labutti K."/>
            <person name="Salamov A."/>
            <person name="Andreopoulos B."/>
            <person name="Baker S."/>
            <person name="Barry K."/>
            <person name="Bills G."/>
            <person name="Bluhm B."/>
            <person name="Cannon C."/>
            <person name="Castanera R."/>
            <person name="Culley D."/>
            <person name="Daum C."/>
            <person name="Ezra D."/>
            <person name="Gonzalez J."/>
            <person name="Henrissat B."/>
            <person name="Kuo A."/>
            <person name="Liang C."/>
            <person name="Lipzen A."/>
            <person name="Lutzoni F."/>
            <person name="Magnuson J."/>
            <person name="Mondo S."/>
            <person name="Nolan M."/>
            <person name="Ohm R."/>
            <person name="Pangilinan J."/>
            <person name="Park H.-J."/>
            <person name="Ramirez L."/>
            <person name="Alfaro M."/>
            <person name="Sun H."/>
            <person name="Tritt A."/>
            <person name="Yoshinaga Y."/>
            <person name="Zwiers L.-H."/>
            <person name="Turgeon B."/>
            <person name="Goodwin S."/>
            <person name="Spatafora J."/>
            <person name="Crous P."/>
            <person name="Grigoriev I."/>
        </authorList>
    </citation>
    <scope>NUCLEOTIDE SEQUENCE</scope>
    <source>
        <strain evidence="2">CBS 123094</strain>
    </source>
</reference>
<dbReference type="PANTHER" id="PTHR13832:SF792">
    <property type="entry name" value="GM14286P"/>
    <property type="match status" value="1"/>
</dbReference>
<dbReference type="Proteomes" id="UP000799779">
    <property type="component" value="Unassembled WGS sequence"/>
</dbReference>
<dbReference type="PROSITE" id="PS51746">
    <property type="entry name" value="PPM_2"/>
    <property type="match status" value="1"/>
</dbReference>
<organism evidence="2 3">
    <name type="scientific">Amniculicola lignicola CBS 123094</name>
    <dbReference type="NCBI Taxonomy" id="1392246"/>
    <lineage>
        <taxon>Eukaryota</taxon>
        <taxon>Fungi</taxon>
        <taxon>Dikarya</taxon>
        <taxon>Ascomycota</taxon>
        <taxon>Pezizomycotina</taxon>
        <taxon>Dothideomycetes</taxon>
        <taxon>Pleosporomycetidae</taxon>
        <taxon>Pleosporales</taxon>
        <taxon>Amniculicolaceae</taxon>
        <taxon>Amniculicola</taxon>
    </lineage>
</organism>
<protein>
    <submittedName>
        <fullName evidence="2">Protein serine/threonine phosphatase 2C</fullName>
    </submittedName>
</protein>
<dbReference type="GO" id="GO:0005739">
    <property type="term" value="C:mitochondrion"/>
    <property type="evidence" value="ECO:0007669"/>
    <property type="project" value="TreeGrafter"/>
</dbReference>
<dbReference type="GO" id="GO:0004741">
    <property type="term" value="F:[pyruvate dehydrogenase (acetyl-transferring)]-phosphatase activity"/>
    <property type="evidence" value="ECO:0007669"/>
    <property type="project" value="TreeGrafter"/>
</dbReference>
<dbReference type="SUPFAM" id="SSF81606">
    <property type="entry name" value="PP2C-like"/>
    <property type="match status" value="1"/>
</dbReference>
<evidence type="ECO:0000313" key="3">
    <source>
        <dbReference type="Proteomes" id="UP000799779"/>
    </source>
</evidence>
<sequence>MIPRLQPATRRLPRSSRSIAPLRHFFNSNRSKSSRDARTTAERVRSRWSRVLAFHQRPELLNSHTQILQSAFPKKTVLVLLVLGGIAYYSVDISLDEPWHMKLNKRNDVPMSFSKSREDLKAFLEANNQRNALDGNTMGATFDHYNGHFRMGEIGVNGFMMTGEEAEEAGMPVTHGSQIAGNLLYEDRFALGTSPGPGEEMWNYWGVYDGHAGNVTASELQLNLIRQVSYDLSGMQAPSSSLAIARQIQDTFVKIDDEWLSVAKRAASWYPAGSAAALLALNPILSGSCALLACFDPKSSKLRVACTGDSRAVLGRWDAAEGKYVAKPLSADQTGFNKDEVERITAEHPDEEGIIDPKSGRLLGIAVTRAFGDHRWKFDNDLIKQIQIKFWGSSPRPGSKTPPYMTAEPVVTEEDIDRGTKNPAGKADFMIMASDGLWDHISSADAVECVSRWLAAKARAPDGHISLLPEVPPTPYSDDHRLFNSSLTSEPGTSYDIEGSKPLSWVVKPEYFSIEDENAATCLIRNAFGGNRRGLFMGLFFLANGLQRRVMDDTTVLVVFF</sequence>
<accession>A0A6A5WXS1</accession>
<evidence type="ECO:0000313" key="2">
    <source>
        <dbReference type="EMBL" id="KAF2006492.1"/>
    </source>
</evidence>
<dbReference type="OrthoDB" id="420076at2759"/>
<feature type="non-terminal residue" evidence="2">
    <location>
        <position position="561"/>
    </location>
</feature>
<evidence type="ECO:0000259" key="1">
    <source>
        <dbReference type="PROSITE" id="PS51746"/>
    </source>
</evidence>
<dbReference type="PANTHER" id="PTHR13832">
    <property type="entry name" value="PROTEIN PHOSPHATASE 2C"/>
    <property type="match status" value="1"/>
</dbReference>
<dbReference type="SMART" id="SM00332">
    <property type="entry name" value="PP2Cc"/>
    <property type="match status" value="1"/>
</dbReference>
<dbReference type="InterPro" id="IPR001932">
    <property type="entry name" value="PPM-type_phosphatase-like_dom"/>
</dbReference>
<dbReference type="Gene3D" id="3.60.40.10">
    <property type="entry name" value="PPM-type phosphatase domain"/>
    <property type="match status" value="1"/>
</dbReference>
<feature type="domain" description="PPM-type phosphatase" evidence="1">
    <location>
        <begin position="188"/>
        <end position="561"/>
    </location>
</feature>
<dbReference type="CDD" id="cd00143">
    <property type="entry name" value="PP2Cc"/>
    <property type="match status" value="1"/>
</dbReference>
<name>A0A6A5WXS1_9PLEO</name>
<proteinExistence type="predicted"/>
<dbReference type="InterPro" id="IPR015655">
    <property type="entry name" value="PP2C"/>
</dbReference>
<keyword evidence="3" id="KW-1185">Reference proteome</keyword>
<gene>
    <name evidence="2" type="ORF">P154DRAFT_481242</name>
</gene>
<dbReference type="Pfam" id="PF00481">
    <property type="entry name" value="PP2C"/>
    <property type="match status" value="1"/>
</dbReference>
<dbReference type="InterPro" id="IPR036457">
    <property type="entry name" value="PPM-type-like_dom_sf"/>
</dbReference>
<dbReference type="AlphaFoldDB" id="A0A6A5WXS1"/>
<dbReference type="EMBL" id="ML977559">
    <property type="protein sequence ID" value="KAF2006492.1"/>
    <property type="molecule type" value="Genomic_DNA"/>
</dbReference>